<dbReference type="AlphaFoldDB" id="A0A2P8DWT1"/>
<keyword evidence="1" id="KW-0812">Transmembrane</keyword>
<protein>
    <submittedName>
        <fullName evidence="2">Sulfite exporter TauE/SafE</fullName>
    </submittedName>
</protein>
<keyword evidence="1" id="KW-0472">Membrane</keyword>
<dbReference type="Proteomes" id="UP000240708">
    <property type="component" value="Unassembled WGS sequence"/>
</dbReference>
<feature type="transmembrane region" description="Helical" evidence="1">
    <location>
        <begin position="166"/>
        <end position="199"/>
    </location>
</feature>
<evidence type="ECO:0000313" key="3">
    <source>
        <dbReference type="Proteomes" id="UP000240708"/>
    </source>
</evidence>
<reference evidence="2 3" key="1">
    <citation type="submission" date="2018-03" db="EMBL/GenBank/DDBJ databases">
        <title>Genomic Encyclopedia of Archaeal and Bacterial Type Strains, Phase II (KMG-II): from individual species to whole genera.</title>
        <authorList>
            <person name="Goeker M."/>
        </authorList>
    </citation>
    <scope>NUCLEOTIDE SEQUENCE [LARGE SCALE GENOMIC DNA]</scope>
    <source>
        <strain evidence="2 3">DSM 28057</strain>
    </source>
</reference>
<feature type="transmembrane region" description="Helical" evidence="1">
    <location>
        <begin position="37"/>
        <end position="58"/>
    </location>
</feature>
<keyword evidence="3" id="KW-1185">Reference proteome</keyword>
<feature type="transmembrane region" description="Helical" evidence="1">
    <location>
        <begin position="235"/>
        <end position="254"/>
    </location>
</feature>
<dbReference type="PANTHER" id="PTHR43483:SF3">
    <property type="entry name" value="MEMBRANE TRANSPORTER PROTEIN HI_0806-RELATED"/>
    <property type="match status" value="1"/>
</dbReference>
<dbReference type="OrthoDB" id="357960at2"/>
<organism evidence="2 3">
    <name type="scientific">Cecembia rubra</name>
    <dbReference type="NCBI Taxonomy" id="1485585"/>
    <lineage>
        <taxon>Bacteria</taxon>
        <taxon>Pseudomonadati</taxon>
        <taxon>Bacteroidota</taxon>
        <taxon>Cytophagia</taxon>
        <taxon>Cytophagales</taxon>
        <taxon>Cyclobacteriaceae</taxon>
        <taxon>Cecembia</taxon>
    </lineage>
</organism>
<comment type="caution">
    <text evidence="2">The sequence shown here is derived from an EMBL/GenBank/DDBJ whole genome shotgun (WGS) entry which is preliminary data.</text>
</comment>
<feature type="transmembrane region" description="Helical" evidence="1">
    <location>
        <begin position="105"/>
        <end position="124"/>
    </location>
</feature>
<dbReference type="RefSeq" id="WP_106568525.1">
    <property type="nucleotide sequence ID" value="NZ_PYGF01000012.1"/>
</dbReference>
<feature type="transmembrane region" description="Helical" evidence="1">
    <location>
        <begin position="6"/>
        <end position="25"/>
    </location>
</feature>
<accession>A0A2P8DWT1</accession>
<name>A0A2P8DWT1_9BACT</name>
<dbReference type="EMBL" id="PYGF01000012">
    <property type="protein sequence ID" value="PSL01688.1"/>
    <property type="molecule type" value="Genomic_DNA"/>
</dbReference>
<evidence type="ECO:0000256" key="1">
    <source>
        <dbReference type="SAM" id="Phobius"/>
    </source>
</evidence>
<feature type="transmembrane region" description="Helical" evidence="1">
    <location>
        <begin position="205"/>
        <end position="223"/>
    </location>
</feature>
<gene>
    <name evidence="2" type="ORF">CLV48_11231</name>
</gene>
<feature type="transmembrane region" description="Helical" evidence="1">
    <location>
        <begin position="260"/>
        <end position="279"/>
    </location>
</feature>
<dbReference type="PANTHER" id="PTHR43483">
    <property type="entry name" value="MEMBRANE TRANSPORTER PROTEIN HI_0806-RELATED"/>
    <property type="match status" value="1"/>
</dbReference>
<feature type="transmembrane region" description="Helical" evidence="1">
    <location>
        <begin position="78"/>
        <end position="98"/>
    </location>
</feature>
<proteinExistence type="predicted"/>
<keyword evidence="1" id="KW-1133">Transmembrane helix</keyword>
<sequence>MSNILKVVLGLMTGTFGFYYFADVFRNRKMFSAKPWSGLLTTGFITNFFDTLGIGSFAQQTAIFKFFKLIDDRLIPGTMNVGNTIPVVMQAFIFMTVVEVDPITLVTMSTAAPLGALLGAGIVSQMSRRGIQIGLGCGLLAVALIIIAGFLDLMPVGGEAIGLRGWKLAVIVGMSFVFGALQTIGVGFYAPCMAMVYALGMHPLTAFPIMMTATAMLMAAGGANFVRKGAYDRKVAFSLTIAGAAGVILAAYVVKSLPLLVLKWVVLFIVLYTSGWMFLSARRNVLKTKVRVN</sequence>
<evidence type="ECO:0000313" key="2">
    <source>
        <dbReference type="EMBL" id="PSL01688.1"/>
    </source>
</evidence>
<feature type="transmembrane region" description="Helical" evidence="1">
    <location>
        <begin position="130"/>
        <end position="154"/>
    </location>
</feature>